<proteinExistence type="inferred from homology"/>
<keyword evidence="4 8" id="KW-0812">Transmembrane</keyword>
<keyword evidence="3 8" id="KW-1134">Transmembrane beta strand</keyword>
<evidence type="ECO:0000256" key="3">
    <source>
        <dbReference type="ARBA" id="ARBA00022452"/>
    </source>
</evidence>
<dbReference type="PANTHER" id="PTHR30069">
    <property type="entry name" value="TONB-DEPENDENT OUTER MEMBRANE RECEPTOR"/>
    <property type="match status" value="1"/>
</dbReference>
<dbReference type="GO" id="GO:0044718">
    <property type="term" value="P:siderophore transmembrane transport"/>
    <property type="evidence" value="ECO:0007669"/>
    <property type="project" value="TreeGrafter"/>
</dbReference>
<evidence type="ECO:0000256" key="4">
    <source>
        <dbReference type="ARBA" id="ARBA00022692"/>
    </source>
</evidence>
<keyword evidence="7 8" id="KW-0998">Cell outer membrane</keyword>
<evidence type="ECO:0000259" key="9">
    <source>
        <dbReference type="Pfam" id="PF07715"/>
    </source>
</evidence>
<feature type="domain" description="TonB-dependent receptor plug" evidence="9">
    <location>
        <begin position="137"/>
        <end position="245"/>
    </location>
</feature>
<dbReference type="Gene3D" id="2.170.130.10">
    <property type="entry name" value="TonB-dependent receptor, plug domain"/>
    <property type="match status" value="1"/>
</dbReference>
<dbReference type="InterPro" id="IPR018247">
    <property type="entry name" value="EF_Hand_1_Ca_BS"/>
</dbReference>
<dbReference type="InterPro" id="IPR036942">
    <property type="entry name" value="Beta-barrel_TonB_sf"/>
</dbReference>
<keyword evidence="2 8" id="KW-0813">Transport</keyword>
<dbReference type="InterPro" id="IPR023997">
    <property type="entry name" value="TonB-dep_OMP_SusC/RagA_CS"/>
</dbReference>
<dbReference type="FunFam" id="2.60.40.1120:FF:000003">
    <property type="entry name" value="Outer membrane protein Omp121"/>
    <property type="match status" value="1"/>
</dbReference>
<evidence type="ECO:0000256" key="6">
    <source>
        <dbReference type="ARBA" id="ARBA00023136"/>
    </source>
</evidence>
<evidence type="ECO:0000256" key="2">
    <source>
        <dbReference type="ARBA" id="ARBA00022448"/>
    </source>
</evidence>
<keyword evidence="6 8" id="KW-0472">Membrane</keyword>
<evidence type="ECO:0000313" key="10">
    <source>
        <dbReference type="EMBL" id="EIY35431.1"/>
    </source>
</evidence>
<dbReference type="GO" id="GO:0009279">
    <property type="term" value="C:cell outer membrane"/>
    <property type="evidence" value="ECO:0007669"/>
    <property type="project" value="UniProtKB-SubCell"/>
</dbReference>
<evidence type="ECO:0000256" key="8">
    <source>
        <dbReference type="PROSITE-ProRule" id="PRU01360"/>
    </source>
</evidence>
<dbReference type="SUPFAM" id="SSF49464">
    <property type="entry name" value="Carboxypeptidase regulatory domain-like"/>
    <property type="match status" value="1"/>
</dbReference>
<dbReference type="InterPro" id="IPR023996">
    <property type="entry name" value="TonB-dep_OMP_SusC/RagA"/>
</dbReference>
<dbReference type="SUPFAM" id="SSF56935">
    <property type="entry name" value="Porins"/>
    <property type="match status" value="1"/>
</dbReference>
<dbReference type="OrthoDB" id="778480at2"/>
<comment type="similarity">
    <text evidence="8">Belongs to the TonB-dependent receptor family.</text>
</comment>
<protein>
    <submittedName>
        <fullName evidence="10">SusC/RagA family TonB-linked outer membrane protein</fullName>
    </submittedName>
</protein>
<dbReference type="InterPro" id="IPR037066">
    <property type="entry name" value="Plug_dom_sf"/>
</dbReference>
<dbReference type="PROSITE" id="PS00018">
    <property type="entry name" value="EF_HAND_1"/>
    <property type="match status" value="1"/>
</dbReference>
<dbReference type="Gene3D" id="2.40.170.20">
    <property type="entry name" value="TonB-dependent receptor, beta-barrel domain"/>
    <property type="match status" value="1"/>
</dbReference>
<sequence length="1119" mass="123584">MRNEFLKFSSKRILFSTMMASTLLVGSPETVFADTNEVQEVLQNSTVKGKVVDANNEPIIGASIVIKDSSIGVISDLNGNFTLNSVSEKVTLIISYVGYKTQELPVNGKSVVNITLQEDSELLDEVVVVGYGTQKKASLTSAISQIKGEDAFKDRGTSNVSVALQGEVPGLVVTRTSTRPGSEGVAMKIRGDISVNGNSSPLVLIDGATASLDELNQMNPNDIENISVLKDASAAIYGSRSASGVVLVTTKRGKKGKAKIVYNGSISTTIDGIQTPLTNNYQWLDMFYEAKYQDARANNPTLSASEDIKDKFDWWILKPGSVMSGIDASGKSYDNETLWKAWRNGETLTLINGGKTFRYTPNQNIKDILYGQATSHKHNLSISGGDDKFGYMASVGYADNNAQLKVAEDGEKKYNARLNMDYQATKVLKLETSMAYDIRNITTPSTGVGEGWMDPWLWPIYNENGDFYDTFGNNRNPVGRLVDGGQIKNNWNTYRANLVATFDLSDYVSGLSIQGTASYKKVENSIQTSKNKIQYYDWVGNPTGNFQSPGSLSEQVKRWTSVTTGAFARYEKTFAELHKISAMVGMTAENEDYKTITASRKRGPLFEGSGLVDLDVMVSGDNNEAKGGQSSWALLSYVSRLSYNYSDRYLLELLGRRDGSSKLHPEQRWKNFYSVSGGWVLSNENFMKSLEWLSNLKIRYNYGKTGSVEGIGNYEQYATLSTGTAYFGKSMASQSTLALAGMTSASRTWETITSHDIGLDFSFLNNQLYGSFDYYSKRNNGMFIPVTYPSILGASAPKSNNGKFSAKGWEFALGWRDKIGELSYNISGFIADAKSKVIELENNENVPTPGKNSNRLIGKPRDAIYVFKTDGLFQTQAEANAYYDQYYWVDPNDHGKGVKKNNILFAPAETGTKRLRPGARKVVDLDGDGAITNDDIYYAGDAAPHLTFGLKAGIAWKGIDISAFFQGVLKQKVLRSGNHYAPWVGGTLQNTTFMGQMWSDINIPNPLDDGATNLVNTNTSTDYAIPSFDANFGKWNYQNKDVSVQDSKYIRLKSLVIGYTLPQKWTNHLALSKVRFYFSGDDLWEWTKVKDGYDPEYGEATNGTYPFSRLLSIGIDVTF</sequence>
<dbReference type="Gene3D" id="2.60.40.1120">
    <property type="entry name" value="Carboxypeptidase-like, regulatory domain"/>
    <property type="match status" value="1"/>
</dbReference>
<reference evidence="10 11" key="1">
    <citation type="submission" date="2012-02" db="EMBL/GenBank/DDBJ databases">
        <title>The Genome Sequence of Bacteroides cellulosilyticus CL02T12C19.</title>
        <authorList>
            <consortium name="The Broad Institute Genome Sequencing Platform"/>
            <person name="Earl A."/>
            <person name="Ward D."/>
            <person name="Feldgarden M."/>
            <person name="Gevers D."/>
            <person name="Zitomersky N.L."/>
            <person name="Coyne M.J."/>
            <person name="Comstock L.E."/>
            <person name="Young S.K."/>
            <person name="Zeng Q."/>
            <person name="Gargeya S."/>
            <person name="Fitzgerald M."/>
            <person name="Haas B."/>
            <person name="Abouelleil A."/>
            <person name="Alvarado L."/>
            <person name="Arachchi H.M."/>
            <person name="Berlin A."/>
            <person name="Chapman S.B."/>
            <person name="Gearin G."/>
            <person name="Goldberg J."/>
            <person name="Griggs A."/>
            <person name="Gujja S."/>
            <person name="Hansen M."/>
            <person name="Heiman D."/>
            <person name="Howarth C."/>
            <person name="Larimer J."/>
            <person name="Lui A."/>
            <person name="MacDonald P.J.P."/>
            <person name="McCowen C."/>
            <person name="Montmayeur A."/>
            <person name="Murphy C."/>
            <person name="Neiman D."/>
            <person name="Pearson M."/>
            <person name="Priest M."/>
            <person name="Roberts A."/>
            <person name="Saif S."/>
            <person name="Shea T."/>
            <person name="Sisk P."/>
            <person name="Stolte C."/>
            <person name="Sykes S."/>
            <person name="Wortman J."/>
            <person name="Nusbaum C."/>
            <person name="Birren B."/>
        </authorList>
    </citation>
    <scope>NUCLEOTIDE SEQUENCE [LARGE SCALE GENOMIC DNA]</scope>
    <source>
        <strain evidence="10 11">CL02T12C19</strain>
    </source>
</reference>
<dbReference type="EMBL" id="AGXG01000025">
    <property type="protein sequence ID" value="EIY35431.1"/>
    <property type="molecule type" value="Genomic_DNA"/>
</dbReference>
<dbReference type="RefSeq" id="WP_007216185.1">
    <property type="nucleotide sequence ID" value="NZ_JH724085.1"/>
</dbReference>
<keyword evidence="5" id="KW-0732">Signal</keyword>
<dbReference type="NCBIfam" id="TIGR04057">
    <property type="entry name" value="SusC_RagA_signa"/>
    <property type="match status" value="1"/>
</dbReference>
<comment type="subcellular location">
    <subcellularLocation>
        <location evidence="1 8">Cell outer membrane</location>
        <topology evidence="1 8">Multi-pass membrane protein</topology>
    </subcellularLocation>
</comment>
<dbReference type="PROSITE" id="PS52016">
    <property type="entry name" value="TONB_DEPENDENT_REC_3"/>
    <property type="match status" value="1"/>
</dbReference>
<evidence type="ECO:0000256" key="7">
    <source>
        <dbReference type="ARBA" id="ARBA00023237"/>
    </source>
</evidence>
<organism evidence="10 11">
    <name type="scientific">Bacteroides cellulosilyticus CL02T12C19</name>
    <dbReference type="NCBI Taxonomy" id="997874"/>
    <lineage>
        <taxon>Bacteria</taxon>
        <taxon>Pseudomonadati</taxon>
        <taxon>Bacteroidota</taxon>
        <taxon>Bacteroidia</taxon>
        <taxon>Bacteroidales</taxon>
        <taxon>Bacteroidaceae</taxon>
        <taxon>Bacteroides</taxon>
    </lineage>
</organism>
<gene>
    <name evidence="10" type="ORF">HMPREF1062_01333</name>
</gene>
<dbReference type="InterPro" id="IPR039426">
    <property type="entry name" value="TonB-dep_rcpt-like"/>
</dbReference>
<evidence type="ECO:0000256" key="5">
    <source>
        <dbReference type="ARBA" id="ARBA00022729"/>
    </source>
</evidence>
<dbReference type="NCBIfam" id="TIGR04056">
    <property type="entry name" value="OMP_RagA_SusC"/>
    <property type="match status" value="1"/>
</dbReference>
<evidence type="ECO:0000313" key="11">
    <source>
        <dbReference type="Proteomes" id="UP000003741"/>
    </source>
</evidence>
<dbReference type="InterPro" id="IPR008969">
    <property type="entry name" value="CarboxyPept-like_regulatory"/>
</dbReference>
<dbReference type="PANTHER" id="PTHR30069:SF29">
    <property type="entry name" value="HEMOGLOBIN AND HEMOGLOBIN-HAPTOGLOBIN-BINDING PROTEIN 1-RELATED"/>
    <property type="match status" value="1"/>
</dbReference>
<keyword evidence="11" id="KW-1185">Reference proteome</keyword>
<dbReference type="GO" id="GO:0015344">
    <property type="term" value="F:siderophore uptake transmembrane transporter activity"/>
    <property type="evidence" value="ECO:0007669"/>
    <property type="project" value="TreeGrafter"/>
</dbReference>
<dbReference type="AlphaFoldDB" id="I9QZN2"/>
<evidence type="ECO:0000256" key="1">
    <source>
        <dbReference type="ARBA" id="ARBA00004571"/>
    </source>
</evidence>
<dbReference type="HOGENOM" id="CLU_004317_1_1_10"/>
<dbReference type="PATRIC" id="fig|997874.3.peg.1366"/>
<dbReference type="InterPro" id="IPR012910">
    <property type="entry name" value="Plug_dom"/>
</dbReference>
<comment type="caution">
    <text evidence="10">The sequence shown here is derived from an EMBL/GenBank/DDBJ whole genome shotgun (WGS) entry which is preliminary data.</text>
</comment>
<name>I9QZN2_9BACE</name>
<dbReference type="Proteomes" id="UP000003741">
    <property type="component" value="Unassembled WGS sequence"/>
</dbReference>
<dbReference type="Pfam" id="PF13715">
    <property type="entry name" value="CarbopepD_reg_2"/>
    <property type="match status" value="1"/>
</dbReference>
<dbReference type="Pfam" id="PF07715">
    <property type="entry name" value="Plug"/>
    <property type="match status" value="1"/>
</dbReference>
<accession>I9QZN2</accession>